<dbReference type="AlphaFoldDB" id="A0AAN5I2Y5"/>
<sequence length="68" mass="7233">LGFLPRVVEEILYLASSSILGAIVISCALLLLLALLLLMHLALLAEGFAARDGFLISSRALRSLLPSL</sequence>
<keyword evidence="1" id="KW-0812">Transmembrane</keyword>
<reference evidence="3" key="1">
    <citation type="submission" date="2022-10" db="EMBL/GenBank/DDBJ databases">
        <title>Genome assembly of Pristionchus species.</title>
        <authorList>
            <person name="Yoshida K."/>
            <person name="Sommer R.J."/>
        </authorList>
    </citation>
    <scope>NUCLEOTIDE SEQUENCE [LARGE SCALE GENOMIC DNA]</scope>
    <source>
        <strain evidence="3">RS5460</strain>
    </source>
</reference>
<dbReference type="EMBL" id="BTRK01000004">
    <property type="protein sequence ID" value="GMR49575.1"/>
    <property type="molecule type" value="Genomic_DNA"/>
</dbReference>
<accession>A0AAN5I2Y5</accession>
<name>A0AAN5I2Y5_9BILA</name>
<feature type="non-terminal residue" evidence="2">
    <location>
        <position position="68"/>
    </location>
</feature>
<evidence type="ECO:0000256" key="1">
    <source>
        <dbReference type="SAM" id="Phobius"/>
    </source>
</evidence>
<protein>
    <submittedName>
        <fullName evidence="2">Uncharacterized protein</fullName>
    </submittedName>
</protein>
<keyword evidence="1" id="KW-0472">Membrane</keyword>
<evidence type="ECO:0000313" key="3">
    <source>
        <dbReference type="Proteomes" id="UP001328107"/>
    </source>
</evidence>
<keyword evidence="3" id="KW-1185">Reference proteome</keyword>
<comment type="caution">
    <text evidence="2">The sequence shown here is derived from an EMBL/GenBank/DDBJ whole genome shotgun (WGS) entry which is preliminary data.</text>
</comment>
<gene>
    <name evidence="2" type="ORF">PMAYCL1PPCAC_19770</name>
</gene>
<evidence type="ECO:0000313" key="2">
    <source>
        <dbReference type="EMBL" id="GMR49575.1"/>
    </source>
</evidence>
<dbReference type="Proteomes" id="UP001328107">
    <property type="component" value="Unassembled WGS sequence"/>
</dbReference>
<organism evidence="2 3">
    <name type="scientific">Pristionchus mayeri</name>
    <dbReference type="NCBI Taxonomy" id="1317129"/>
    <lineage>
        <taxon>Eukaryota</taxon>
        <taxon>Metazoa</taxon>
        <taxon>Ecdysozoa</taxon>
        <taxon>Nematoda</taxon>
        <taxon>Chromadorea</taxon>
        <taxon>Rhabditida</taxon>
        <taxon>Rhabditina</taxon>
        <taxon>Diplogasteromorpha</taxon>
        <taxon>Diplogasteroidea</taxon>
        <taxon>Neodiplogasteridae</taxon>
        <taxon>Pristionchus</taxon>
    </lineage>
</organism>
<feature type="non-terminal residue" evidence="2">
    <location>
        <position position="1"/>
    </location>
</feature>
<feature type="transmembrane region" description="Helical" evidence="1">
    <location>
        <begin position="12"/>
        <end position="38"/>
    </location>
</feature>
<keyword evidence="1" id="KW-1133">Transmembrane helix</keyword>
<proteinExistence type="predicted"/>